<evidence type="ECO:0000259" key="4">
    <source>
        <dbReference type="PROSITE" id="PS50853"/>
    </source>
</evidence>
<dbReference type="InterPro" id="IPR036116">
    <property type="entry name" value="FN3_sf"/>
</dbReference>
<sequence>MDAIELLKYMLAIYLLLEIVDCTPLQGSLVLTVVQVSANNATIRWMTNSEPIANCTLAYKAEDETEVTLLTHVSPTGHQIVLENLHPHSNYTLDVECMGPNGQLSQSEKITFKTVTNGTVLNPFTNTHGGGGISFNPVNKNSADLNFDRDSGTISKKLSDPPSTLGVVMGVLLGLAGGLVLGIIGFYIYKKLRRRRQLARFLRYREHDDEEPFPSNLEIHVHNDCDNEPQLQS</sequence>
<feature type="domain" description="Fibronectin type-III" evidence="4">
    <location>
        <begin position="27"/>
        <end position="117"/>
    </location>
</feature>
<protein>
    <recommendedName>
        <fullName evidence="4">Fibronectin type-III domain-containing protein</fullName>
    </recommendedName>
</protein>
<dbReference type="PROSITE" id="PS50853">
    <property type="entry name" value="FN3"/>
    <property type="match status" value="1"/>
</dbReference>
<dbReference type="InterPro" id="IPR013783">
    <property type="entry name" value="Ig-like_fold"/>
</dbReference>
<keyword evidence="6" id="KW-1185">Reference proteome</keyword>
<keyword evidence="3" id="KW-0732">Signal</keyword>
<comment type="caution">
    <text evidence="5">The sequence shown here is derived from an EMBL/GenBank/DDBJ whole genome shotgun (WGS) entry which is preliminary data.</text>
</comment>
<dbReference type="Proteomes" id="UP000749559">
    <property type="component" value="Unassembled WGS sequence"/>
</dbReference>
<evidence type="ECO:0000313" key="6">
    <source>
        <dbReference type="Proteomes" id="UP000749559"/>
    </source>
</evidence>
<feature type="region of interest" description="Disordered" evidence="1">
    <location>
        <begin position="210"/>
        <end position="233"/>
    </location>
</feature>
<dbReference type="AlphaFoldDB" id="A0A8S4N2V3"/>
<keyword evidence="2" id="KW-1133">Transmembrane helix</keyword>
<dbReference type="Gene3D" id="2.60.40.10">
    <property type="entry name" value="Immunoglobulins"/>
    <property type="match status" value="1"/>
</dbReference>
<gene>
    <name evidence="5" type="ORF">OFUS_LOCUS2548</name>
</gene>
<feature type="chain" id="PRO_5035775156" description="Fibronectin type-III domain-containing protein" evidence="3">
    <location>
        <begin position="23"/>
        <end position="233"/>
    </location>
</feature>
<evidence type="ECO:0000313" key="5">
    <source>
        <dbReference type="EMBL" id="CAH1775217.1"/>
    </source>
</evidence>
<evidence type="ECO:0000256" key="2">
    <source>
        <dbReference type="SAM" id="Phobius"/>
    </source>
</evidence>
<dbReference type="Pfam" id="PF00041">
    <property type="entry name" value="fn3"/>
    <property type="match status" value="1"/>
</dbReference>
<feature type="transmembrane region" description="Helical" evidence="2">
    <location>
        <begin position="165"/>
        <end position="189"/>
    </location>
</feature>
<accession>A0A8S4N2V3</accession>
<dbReference type="SUPFAM" id="SSF49265">
    <property type="entry name" value="Fibronectin type III"/>
    <property type="match status" value="1"/>
</dbReference>
<evidence type="ECO:0000256" key="1">
    <source>
        <dbReference type="SAM" id="MobiDB-lite"/>
    </source>
</evidence>
<dbReference type="InterPro" id="IPR003961">
    <property type="entry name" value="FN3_dom"/>
</dbReference>
<proteinExistence type="predicted"/>
<name>A0A8S4N2V3_OWEFU</name>
<dbReference type="EMBL" id="CAIIXF020000001">
    <property type="protein sequence ID" value="CAH1775217.1"/>
    <property type="molecule type" value="Genomic_DNA"/>
</dbReference>
<evidence type="ECO:0000256" key="3">
    <source>
        <dbReference type="SAM" id="SignalP"/>
    </source>
</evidence>
<feature type="signal peptide" evidence="3">
    <location>
        <begin position="1"/>
        <end position="22"/>
    </location>
</feature>
<dbReference type="CDD" id="cd00063">
    <property type="entry name" value="FN3"/>
    <property type="match status" value="1"/>
</dbReference>
<organism evidence="5 6">
    <name type="scientific">Owenia fusiformis</name>
    <name type="common">Polychaete worm</name>
    <dbReference type="NCBI Taxonomy" id="6347"/>
    <lineage>
        <taxon>Eukaryota</taxon>
        <taxon>Metazoa</taxon>
        <taxon>Spiralia</taxon>
        <taxon>Lophotrochozoa</taxon>
        <taxon>Annelida</taxon>
        <taxon>Polychaeta</taxon>
        <taxon>Sedentaria</taxon>
        <taxon>Canalipalpata</taxon>
        <taxon>Sabellida</taxon>
        <taxon>Oweniida</taxon>
        <taxon>Oweniidae</taxon>
        <taxon>Owenia</taxon>
    </lineage>
</organism>
<keyword evidence="2" id="KW-0472">Membrane</keyword>
<keyword evidence="2" id="KW-0812">Transmembrane</keyword>
<dbReference type="OrthoDB" id="5843172at2759"/>
<reference evidence="5" key="1">
    <citation type="submission" date="2022-03" db="EMBL/GenBank/DDBJ databases">
        <authorList>
            <person name="Martin C."/>
        </authorList>
    </citation>
    <scope>NUCLEOTIDE SEQUENCE</scope>
</reference>